<comment type="cofactor">
    <cofactor evidence="1">
        <name>Mg(2+)</name>
        <dbReference type="ChEBI" id="CHEBI:18420"/>
    </cofactor>
</comment>
<proteinExistence type="inferred from homology"/>
<dbReference type="Pfam" id="PF03372">
    <property type="entry name" value="Exo_endo_phos"/>
    <property type="match status" value="1"/>
</dbReference>
<sequence>MPAEAVANNLDLKAIPDELKCLNDLEEHLVALHIPFLKMLALPRGGQKGVHGPVVCVPSSVVKATSFLPRIESEDQTIRVKLKRKLTYKGHYQFKCVKKGNVKNALVYLQKNNKWYEDVKFNVDWENTLSRNEGNENSSDEEHSETSDAENDPDDVHGIVEFQQRGSPHTHCLFWVDNAPIVDNDADDKVVDFVDKYVTCNMPSQDEDSELHEIVNKVQKHSTRHSKSCKKKGTNCRFNFPRPPCTRSFICRPDSETDELQLKNVLEEDSDVTDDEDSDMGIHKLSMTKESAKKILGNVWKALSDNQKEYESVDSLFSDIGISQEIFEKANRLLTKKTSVVLKRQPNDVWVNQYNADLIRCWDANMDIQFVVDAYSCVVYIVSYISKAEREMGLLLDHAQKEATNEGNVDAKKALKQLGTVYLQNREVSAQEAVYRVCNLKLKQSSRKVQFIPTGDNPIKMSLPFEVIRKKNEGADVDEEDIWMTSIVDRYKARPDGQDFDSLCLAAFCSEYRILSTFEMSNVNNDKRRNPAVTLKKDLGHMQKRSRSEPAVVRYARFSVTKNPEKYYQSILQLFLPYRIDKQLKPVGFEFFENFYHDGAVKLGNAPLEKVKLIVDRNRALFEKEADAIETASKLLDECGQLEDAWAKICPETESERIECLEEAQQKNTDDNEYDASIPDLEEQPQIADSHAVVPPCSTSKIEGQSMLRKLNMKQSQIFYKIRQWCLDKSNGLNPDPFFVFVTGGAGTGKSHLIKSVYYEATRILARSLPNPDDISVLLTAPTGVAAFNIGGMTVHSALSIPVNTKLPYIPLGNDKINSVRCKLSTLQILVIDEISMVDHKLLAYIHGRLRQIKQISSHSPFGNVCVMACGDFYQLPPVKGNPLCVGNEIVSLWKDNFMFAELTEIMRQTDVAFAETLNRLRIHKKGEALSSTDVEMLEGRETGEETDAIHIFGTNAQVNTCNVMMLHKLCTDPVLIEAQDFTKNAKTGKLERNEMPHKKVYMSLLPESITLAIGARVQLTKNIDVSDGLVNGVFGTVNHITMTPGNNFPSAIYVVFDNAKVGEKLRKKSAIASTLPENSTMIKVNEDTVAPNGGIRRQFPLKLAWACTVHKVQGLTVNRAVVNLKKIFTSGQAYVALSRVTNLSGLIVQGFQTSAIYCNEKVQAALENMPKFITELSEQSSANYMCTLIMHNVQGLQSHIQDIQNDNAFLMSDVICLTETWLTDREPEFDIELKGFSFNHKPRRLSYNRSTDNTAKLMDQCHGGVAVYAKQNKSFKILNLPISNMECMVFCLTNLNLTAAVIYRPASYQLEIFRESLLVLVEELDKQQGGTIIMGDFNQNIFVSSSIMKLLQEHGYRQCVCQGTTEAGTLIDHVYVK</sequence>
<keyword evidence="1" id="KW-0227">DNA damage</keyword>
<dbReference type="Pfam" id="PF05970">
    <property type="entry name" value="PIF1"/>
    <property type="match status" value="1"/>
</dbReference>
<dbReference type="SUPFAM" id="SSF52540">
    <property type="entry name" value="P-loop containing nucleoside triphosphate hydrolases"/>
    <property type="match status" value="2"/>
</dbReference>
<dbReference type="SUPFAM" id="SSF56219">
    <property type="entry name" value="DNase I-like"/>
    <property type="match status" value="1"/>
</dbReference>
<dbReference type="PANTHER" id="PTHR47642">
    <property type="entry name" value="ATP-DEPENDENT DNA HELICASE"/>
    <property type="match status" value="1"/>
</dbReference>
<organism evidence="6 7">
    <name type="scientific">Saccoglossus kowalevskii</name>
    <name type="common">Acorn worm</name>
    <dbReference type="NCBI Taxonomy" id="10224"/>
    <lineage>
        <taxon>Eukaryota</taxon>
        <taxon>Metazoa</taxon>
        <taxon>Hemichordata</taxon>
        <taxon>Enteropneusta</taxon>
        <taxon>Harrimaniidae</taxon>
        <taxon>Saccoglossus</taxon>
    </lineage>
</organism>
<feature type="region of interest" description="Disordered" evidence="2">
    <location>
        <begin position="129"/>
        <end position="155"/>
    </location>
</feature>
<keyword evidence="1" id="KW-0233">DNA recombination</keyword>
<dbReference type="CDD" id="cd18809">
    <property type="entry name" value="SF1_C_RecD"/>
    <property type="match status" value="1"/>
</dbReference>
<dbReference type="Proteomes" id="UP000694865">
    <property type="component" value="Unplaced"/>
</dbReference>
<keyword evidence="1" id="KW-0547">Nucleotide-binding</keyword>
<evidence type="ECO:0000313" key="6">
    <source>
        <dbReference type="Proteomes" id="UP000694865"/>
    </source>
</evidence>
<dbReference type="InterPro" id="IPR046700">
    <property type="entry name" value="DUF6570"/>
</dbReference>
<keyword evidence="1" id="KW-0067">ATP-binding</keyword>
<dbReference type="InterPro" id="IPR005135">
    <property type="entry name" value="Endo/exonuclease/phosphatase"/>
</dbReference>
<comment type="catalytic activity">
    <reaction evidence="1">
        <text>ATP + H2O = ADP + phosphate + H(+)</text>
        <dbReference type="Rhea" id="RHEA:13065"/>
        <dbReference type="ChEBI" id="CHEBI:15377"/>
        <dbReference type="ChEBI" id="CHEBI:15378"/>
        <dbReference type="ChEBI" id="CHEBI:30616"/>
        <dbReference type="ChEBI" id="CHEBI:43474"/>
        <dbReference type="ChEBI" id="CHEBI:456216"/>
        <dbReference type="EC" id="5.6.2.3"/>
    </reaction>
</comment>
<gene>
    <name evidence="7" type="primary">LOC102807333</name>
</gene>
<evidence type="ECO:0000256" key="1">
    <source>
        <dbReference type="RuleBase" id="RU363044"/>
    </source>
</evidence>
<feature type="domain" description="DUF6570" evidence="5">
    <location>
        <begin position="1"/>
        <end position="124"/>
    </location>
</feature>
<dbReference type="PANTHER" id="PTHR47642:SF3">
    <property type="entry name" value="ATP-DEPENDENT DNA HELICASE"/>
    <property type="match status" value="1"/>
</dbReference>
<evidence type="ECO:0000313" key="7">
    <source>
        <dbReference type="RefSeq" id="XP_006822000.1"/>
    </source>
</evidence>
<keyword evidence="6" id="KW-1185">Reference proteome</keyword>
<keyword evidence="1" id="KW-0347">Helicase</keyword>
<reference evidence="7" key="1">
    <citation type="submission" date="2025-08" db="UniProtKB">
        <authorList>
            <consortium name="RefSeq"/>
        </authorList>
    </citation>
    <scope>IDENTIFICATION</scope>
    <source>
        <tissue evidence="7">Testes</tissue>
    </source>
</reference>
<keyword evidence="1" id="KW-0234">DNA repair</keyword>
<evidence type="ECO:0000259" key="4">
    <source>
        <dbReference type="Pfam" id="PF05970"/>
    </source>
</evidence>
<evidence type="ECO:0000259" key="3">
    <source>
        <dbReference type="Pfam" id="PF03372"/>
    </source>
</evidence>
<dbReference type="EC" id="5.6.2.3" evidence="1"/>
<feature type="domain" description="DNA helicase Pif1-like DEAD-box helicase" evidence="4">
    <location>
        <begin position="711"/>
        <end position="914"/>
    </location>
</feature>
<dbReference type="Gene3D" id="3.60.10.10">
    <property type="entry name" value="Endonuclease/exonuclease/phosphatase"/>
    <property type="match status" value="1"/>
</dbReference>
<name>A0ABM0MPQ9_SACKO</name>
<dbReference type="RefSeq" id="XP_006822000.1">
    <property type="nucleotide sequence ID" value="XM_006821937.1"/>
</dbReference>
<comment type="similarity">
    <text evidence="1">Belongs to the helicase family.</text>
</comment>
<dbReference type="Gene3D" id="3.40.50.300">
    <property type="entry name" value="P-loop containing nucleotide triphosphate hydrolases"/>
    <property type="match status" value="2"/>
</dbReference>
<protein>
    <recommendedName>
        <fullName evidence="1">ATP-dependent DNA helicase</fullName>
        <ecNumber evidence="1">5.6.2.3</ecNumber>
    </recommendedName>
</protein>
<accession>A0ABM0MPQ9</accession>
<dbReference type="GeneID" id="102807333"/>
<feature type="non-terminal residue" evidence="7">
    <location>
        <position position="1378"/>
    </location>
</feature>
<keyword evidence="1" id="KW-0378">Hydrolase</keyword>
<dbReference type="InterPro" id="IPR051055">
    <property type="entry name" value="PIF1_helicase"/>
</dbReference>
<dbReference type="InterPro" id="IPR036691">
    <property type="entry name" value="Endo/exonu/phosph_ase_sf"/>
</dbReference>
<dbReference type="InterPro" id="IPR010285">
    <property type="entry name" value="DNA_helicase_pif1-like_DEAD"/>
</dbReference>
<evidence type="ECO:0000259" key="5">
    <source>
        <dbReference type="Pfam" id="PF20209"/>
    </source>
</evidence>
<feature type="domain" description="Endonuclease/exonuclease/phosphatase" evidence="3">
    <location>
        <begin position="1193"/>
        <end position="1340"/>
    </location>
</feature>
<dbReference type="Pfam" id="PF20209">
    <property type="entry name" value="DUF6570"/>
    <property type="match status" value="1"/>
</dbReference>
<dbReference type="InterPro" id="IPR027417">
    <property type="entry name" value="P-loop_NTPase"/>
</dbReference>
<evidence type="ECO:0000256" key="2">
    <source>
        <dbReference type="SAM" id="MobiDB-lite"/>
    </source>
</evidence>